<evidence type="ECO:0000313" key="7">
    <source>
        <dbReference type="Proteomes" id="UP000198406"/>
    </source>
</evidence>
<dbReference type="Gene3D" id="3.40.50.300">
    <property type="entry name" value="P-loop containing nucleotide triphosphate hydrolases"/>
    <property type="match status" value="1"/>
</dbReference>
<keyword evidence="3 5" id="KW-0378">Hydrolase</keyword>
<evidence type="ECO:0000313" key="6">
    <source>
        <dbReference type="EMBL" id="GAX15874.1"/>
    </source>
</evidence>
<evidence type="ECO:0000256" key="3">
    <source>
        <dbReference type="ARBA" id="ARBA00022801"/>
    </source>
</evidence>
<dbReference type="GO" id="GO:0005737">
    <property type="term" value="C:cytoplasm"/>
    <property type="evidence" value="ECO:0007669"/>
    <property type="project" value="TreeGrafter"/>
</dbReference>
<dbReference type="InterPro" id="IPR027417">
    <property type="entry name" value="P-loop_NTPase"/>
</dbReference>
<evidence type="ECO:0000256" key="5">
    <source>
        <dbReference type="RuleBase" id="RU365059"/>
    </source>
</evidence>
<comment type="caution">
    <text evidence="6">The sequence shown here is derived from an EMBL/GenBank/DDBJ whole genome shotgun (WGS) entry which is preliminary data.</text>
</comment>
<comment type="subunit">
    <text evidence="5">Binds to RNA polymerase II (RNAPII).</text>
</comment>
<dbReference type="GO" id="GO:0003924">
    <property type="term" value="F:GTPase activity"/>
    <property type="evidence" value="ECO:0007669"/>
    <property type="project" value="TreeGrafter"/>
</dbReference>
<dbReference type="PANTHER" id="PTHR21231:SF3">
    <property type="entry name" value="GPN-LOOP GTPASE 2"/>
    <property type="match status" value="1"/>
</dbReference>
<evidence type="ECO:0000256" key="4">
    <source>
        <dbReference type="ARBA" id="ARBA00023134"/>
    </source>
</evidence>
<dbReference type="Pfam" id="PF03029">
    <property type="entry name" value="ATP_bind_1"/>
    <property type="match status" value="1"/>
</dbReference>
<dbReference type="FunCoup" id="A0A1Z5JPE6">
    <property type="interactions" value="856"/>
</dbReference>
<evidence type="ECO:0000256" key="1">
    <source>
        <dbReference type="ARBA" id="ARBA00005290"/>
    </source>
</evidence>
<reference evidence="6 7" key="1">
    <citation type="journal article" date="2015" name="Plant Cell">
        <title>Oil accumulation by the oleaginous diatom Fistulifera solaris as revealed by the genome and transcriptome.</title>
        <authorList>
            <person name="Tanaka T."/>
            <person name="Maeda Y."/>
            <person name="Veluchamy A."/>
            <person name="Tanaka M."/>
            <person name="Abida H."/>
            <person name="Marechal E."/>
            <person name="Bowler C."/>
            <person name="Muto M."/>
            <person name="Sunaga Y."/>
            <person name="Tanaka M."/>
            <person name="Yoshino T."/>
            <person name="Taniguchi T."/>
            <person name="Fukuda Y."/>
            <person name="Nemoto M."/>
            <person name="Matsumoto M."/>
            <person name="Wong P.S."/>
            <person name="Aburatani S."/>
            <person name="Fujibuchi W."/>
        </authorList>
    </citation>
    <scope>NUCLEOTIDE SEQUENCE [LARGE SCALE GENOMIC DNA]</scope>
    <source>
        <strain evidence="6 7">JPCC DA0580</strain>
    </source>
</reference>
<keyword evidence="7" id="KW-1185">Reference proteome</keyword>
<dbReference type="GO" id="GO:0005525">
    <property type="term" value="F:GTP binding"/>
    <property type="evidence" value="ECO:0007669"/>
    <property type="project" value="UniProtKB-KW"/>
</dbReference>
<dbReference type="OrthoDB" id="5839at2759"/>
<proteinExistence type="inferred from homology"/>
<protein>
    <recommendedName>
        <fullName evidence="5">GPN-loop GTPase 2</fullName>
    </recommendedName>
</protein>
<sequence length="372" mass="42834">MHDPNMTSSFKNNILYGQVVVGPPGAGKTTYCNGMQQYLRLLQRNAWVMNMDPANDPGDLYETIFDVRNDMVDLSVVMDETELGPNGGLMYCMEYMEQHVMDIVKCVRNRQQQQQESDSSSSKTKNDPLYLLLDFPGQVELYTHSMFVQNLLSQLQKQLNLRLTLVQLIDSQYCYQASSFLSAALLGTTTLLRMELPTVSVWTKMDLLRGNDLPMPWEFFTECFDLERLIPFLDQTNMNSHANKDNDEEDYKNIEDDERYNAVWEDPDYQAARQRRKQSKLNRKYTKLHEVMAEVVEDFGLLNFIPLDIQDATLVGQVLAKVDQCNGYVYTQQSIPEDMFQCAAASSDYTGESQLQIRERIHSSPPSLKQQP</sequence>
<dbReference type="EMBL" id="BDSP01000097">
    <property type="protein sequence ID" value="GAX15874.1"/>
    <property type="molecule type" value="Genomic_DNA"/>
</dbReference>
<gene>
    <name evidence="6" type="ORF">FisN_2Lh395</name>
</gene>
<keyword evidence="4 5" id="KW-0342">GTP-binding</keyword>
<dbReference type="PANTHER" id="PTHR21231">
    <property type="entry name" value="XPA-BINDING PROTEIN 1-RELATED"/>
    <property type="match status" value="1"/>
</dbReference>
<keyword evidence="2 5" id="KW-0547">Nucleotide-binding</keyword>
<organism evidence="6 7">
    <name type="scientific">Fistulifera solaris</name>
    <name type="common">Oleaginous diatom</name>
    <dbReference type="NCBI Taxonomy" id="1519565"/>
    <lineage>
        <taxon>Eukaryota</taxon>
        <taxon>Sar</taxon>
        <taxon>Stramenopiles</taxon>
        <taxon>Ochrophyta</taxon>
        <taxon>Bacillariophyta</taxon>
        <taxon>Bacillariophyceae</taxon>
        <taxon>Bacillariophycidae</taxon>
        <taxon>Naviculales</taxon>
        <taxon>Naviculaceae</taxon>
        <taxon>Fistulifera</taxon>
    </lineage>
</organism>
<evidence type="ECO:0000256" key="2">
    <source>
        <dbReference type="ARBA" id="ARBA00022741"/>
    </source>
</evidence>
<comment type="function">
    <text evidence="5">Small GTPase required for proper localization of RNA polymerase II and III (RNAPII and RNAPIII). May act at an RNAP assembly step prior to nuclear import.</text>
</comment>
<dbReference type="SUPFAM" id="SSF52540">
    <property type="entry name" value="P-loop containing nucleoside triphosphate hydrolases"/>
    <property type="match status" value="1"/>
</dbReference>
<comment type="similarity">
    <text evidence="1 5">Belongs to the GPN-loop GTPase family.</text>
</comment>
<dbReference type="InterPro" id="IPR004130">
    <property type="entry name" value="Gpn"/>
</dbReference>
<dbReference type="AlphaFoldDB" id="A0A1Z5JPE6"/>
<dbReference type="InParanoid" id="A0A1Z5JPE6"/>
<dbReference type="Proteomes" id="UP000198406">
    <property type="component" value="Unassembled WGS sequence"/>
</dbReference>
<accession>A0A1Z5JPE6</accession>
<name>A0A1Z5JPE6_FISSO</name>